<dbReference type="CDD" id="cd00093">
    <property type="entry name" value="HTH_XRE"/>
    <property type="match status" value="1"/>
</dbReference>
<accession>A0A8J7G7Q2</accession>
<dbReference type="EMBL" id="JADOUF010000001">
    <property type="protein sequence ID" value="MBG6134455.1"/>
    <property type="molecule type" value="Genomic_DNA"/>
</dbReference>
<proteinExistence type="predicted"/>
<keyword evidence="2" id="KW-1185">Reference proteome</keyword>
<dbReference type="AlphaFoldDB" id="A0A8J7G7Q2"/>
<gene>
    <name evidence="1" type="ORF">IW245_000649</name>
</gene>
<organism evidence="1 2">
    <name type="scientific">Longispora fulva</name>
    <dbReference type="NCBI Taxonomy" id="619741"/>
    <lineage>
        <taxon>Bacteria</taxon>
        <taxon>Bacillati</taxon>
        <taxon>Actinomycetota</taxon>
        <taxon>Actinomycetes</taxon>
        <taxon>Micromonosporales</taxon>
        <taxon>Micromonosporaceae</taxon>
        <taxon>Longispora</taxon>
    </lineage>
</organism>
<dbReference type="RefSeq" id="WP_197001695.1">
    <property type="nucleotide sequence ID" value="NZ_BONS01000028.1"/>
</dbReference>
<sequence length="285" mass="31452">MGVTDDAPFHTALRWAIAARGLSLDRLHERLVDRGLAVSVSTLSNWQRGISRPRSPDALRALAELETLLELPHQALRKLLAAPAGSRGRTPLVPGTPRLPARRLRSALGAPADPDVDILSVHDDVTDVGDNRFESTVRLVFRARQSGVQRYVVLQHTQSDTLPTIRAGRDCALGQTRVDPAEGLAAAELLFAPLGKDETYALEYHLAGSSSEHYYGRWFPTGGPHYEMTLRMGPGVTVSHAYRIWRMDTLASHKDVTELRLIGGTLAHLVLFDLQPGFHGIRWTR</sequence>
<reference evidence="1" key="1">
    <citation type="submission" date="2020-11" db="EMBL/GenBank/DDBJ databases">
        <title>Sequencing the genomes of 1000 actinobacteria strains.</title>
        <authorList>
            <person name="Klenk H.-P."/>
        </authorList>
    </citation>
    <scope>NUCLEOTIDE SEQUENCE</scope>
    <source>
        <strain evidence="1">DSM 45356</strain>
    </source>
</reference>
<protein>
    <submittedName>
        <fullName evidence="1">Transcriptional regulator with XRE-family HTH domain</fullName>
    </submittedName>
</protein>
<name>A0A8J7G7Q2_9ACTN</name>
<evidence type="ECO:0000313" key="1">
    <source>
        <dbReference type="EMBL" id="MBG6134455.1"/>
    </source>
</evidence>
<dbReference type="Proteomes" id="UP000622552">
    <property type="component" value="Unassembled WGS sequence"/>
</dbReference>
<comment type="caution">
    <text evidence="1">The sequence shown here is derived from an EMBL/GenBank/DDBJ whole genome shotgun (WGS) entry which is preliminary data.</text>
</comment>
<evidence type="ECO:0000313" key="2">
    <source>
        <dbReference type="Proteomes" id="UP000622552"/>
    </source>
</evidence>
<dbReference type="InterPro" id="IPR001387">
    <property type="entry name" value="Cro/C1-type_HTH"/>
</dbReference>